<protein>
    <recommendedName>
        <fullName evidence="2 6">D-ribose pyranase</fullName>
        <ecNumber evidence="2 6">5.4.99.62</ecNumber>
    </recommendedName>
</protein>
<dbReference type="InterPro" id="IPR007721">
    <property type="entry name" value="RbsD_FucU"/>
</dbReference>
<dbReference type="InterPro" id="IPR023750">
    <property type="entry name" value="RbsD-like_sf"/>
</dbReference>
<comment type="caution">
    <text evidence="7">The sequence shown here is derived from an EMBL/GenBank/DDBJ whole genome shotgun (WGS) entry which is preliminary data.</text>
</comment>
<evidence type="ECO:0000256" key="6">
    <source>
        <dbReference type="HAMAP-Rule" id="MF_01661"/>
    </source>
</evidence>
<organism evidence="7 8">
    <name type="scientific">Halanaerobacter jeridensis</name>
    <dbReference type="NCBI Taxonomy" id="706427"/>
    <lineage>
        <taxon>Bacteria</taxon>
        <taxon>Bacillati</taxon>
        <taxon>Bacillota</taxon>
        <taxon>Clostridia</taxon>
        <taxon>Halanaerobiales</taxon>
        <taxon>Halobacteroidaceae</taxon>
        <taxon>Halanaerobacter</taxon>
    </lineage>
</organism>
<feature type="active site" description="Proton donor" evidence="6">
    <location>
        <position position="20"/>
    </location>
</feature>
<evidence type="ECO:0000313" key="8">
    <source>
        <dbReference type="Proteomes" id="UP000774000"/>
    </source>
</evidence>
<dbReference type="NCBIfam" id="NF008761">
    <property type="entry name" value="PRK11797.1"/>
    <property type="match status" value="1"/>
</dbReference>
<dbReference type="EMBL" id="JAFBDQ010000006">
    <property type="protein sequence ID" value="MBM7556562.1"/>
    <property type="molecule type" value="Genomic_DNA"/>
</dbReference>
<comment type="function">
    <text evidence="6">Catalyzes the interconversion of beta-pyran and beta-furan forms of D-ribose.</text>
</comment>
<comment type="catalytic activity">
    <reaction evidence="1 6">
        <text>beta-D-ribopyranose = beta-D-ribofuranose</text>
        <dbReference type="Rhea" id="RHEA:25432"/>
        <dbReference type="ChEBI" id="CHEBI:27476"/>
        <dbReference type="ChEBI" id="CHEBI:47002"/>
        <dbReference type="EC" id="5.4.99.62"/>
    </reaction>
</comment>
<dbReference type="Pfam" id="PF05025">
    <property type="entry name" value="RbsD_FucU"/>
    <property type="match status" value="1"/>
</dbReference>
<feature type="binding site" evidence="6">
    <location>
        <begin position="123"/>
        <end position="125"/>
    </location>
    <ligand>
        <name>substrate</name>
    </ligand>
</feature>
<evidence type="ECO:0000313" key="7">
    <source>
        <dbReference type="EMBL" id="MBM7556562.1"/>
    </source>
</evidence>
<evidence type="ECO:0000256" key="2">
    <source>
        <dbReference type="ARBA" id="ARBA00012862"/>
    </source>
</evidence>
<dbReference type="PANTHER" id="PTHR37831:SF1">
    <property type="entry name" value="D-RIBOSE PYRANASE"/>
    <property type="match status" value="1"/>
</dbReference>
<name>A0A938XVV6_9FIRM</name>
<evidence type="ECO:0000256" key="4">
    <source>
        <dbReference type="ARBA" id="ARBA00023235"/>
    </source>
</evidence>
<dbReference type="SUPFAM" id="SSF102546">
    <property type="entry name" value="RbsD-like"/>
    <property type="match status" value="1"/>
</dbReference>
<keyword evidence="5 6" id="KW-0119">Carbohydrate metabolism</keyword>
<comment type="similarity">
    <text evidence="6">Belongs to the RbsD / FucU family. RbsD subfamily.</text>
</comment>
<keyword evidence="4 6" id="KW-0413">Isomerase</keyword>
<evidence type="ECO:0000256" key="1">
    <source>
        <dbReference type="ARBA" id="ARBA00000223"/>
    </source>
</evidence>
<dbReference type="AlphaFoldDB" id="A0A938XVV6"/>
<feature type="binding site" evidence="6">
    <location>
        <position position="101"/>
    </location>
    <ligand>
        <name>substrate</name>
    </ligand>
</feature>
<proteinExistence type="inferred from homology"/>
<feature type="binding site" evidence="6">
    <location>
        <position position="28"/>
    </location>
    <ligand>
        <name>substrate</name>
    </ligand>
</feature>
<dbReference type="EC" id="5.4.99.62" evidence="2 6"/>
<evidence type="ECO:0000256" key="3">
    <source>
        <dbReference type="ARBA" id="ARBA00022490"/>
    </source>
</evidence>
<dbReference type="GO" id="GO:0048029">
    <property type="term" value="F:monosaccharide binding"/>
    <property type="evidence" value="ECO:0007669"/>
    <property type="project" value="InterPro"/>
</dbReference>
<comment type="subunit">
    <text evidence="6">Homodecamer.</text>
</comment>
<dbReference type="HAMAP" id="MF_01661">
    <property type="entry name" value="D_rib_pyranase"/>
    <property type="match status" value="1"/>
</dbReference>
<reference evidence="7" key="1">
    <citation type="submission" date="2021-01" db="EMBL/GenBank/DDBJ databases">
        <title>Genomic Encyclopedia of Type Strains, Phase IV (KMG-IV): sequencing the most valuable type-strain genomes for metagenomic binning, comparative biology and taxonomic classification.</title>
        <authorList>
            <person name="Goeker M."/>
        </authorList>
    </citation>
    <scope>NUCLEOTIDE SEQUENCE</scope>
    <source>
        <strain evidence="7">DSM 23230</strain>
    </source>
</reference>
<dbReference type="RefSeq" id="WP_204701343.1">
    <property type="nucleotide sequence ID" value="NZ_JAFBDQ010000006.1"/>
</dbReference>
<comment type="subcellular location">
    <subcellularLocation>
        <location evidence="6">Cytoplasm</location>
    </subcellularLocation>
</comment>
<dbReference type="GO" id="GO:0019303">
    <property type="term" value="P:D-ribose catabolic process"/>
    <property type="evidence" value="ECO:0007669"/>
    <property type="project" value="UniProtKB-UniRule"/>
</dbReference>
<dbReference type="GO" id="GO:0062193">
    <property type="term" value="F:D-ribose pyranase activity"/>
    <property type="evidence" value="ECO:0007669"/>
    <property type="project" value="UniProtKB-EC"/>
</dbReference>
<accession>A0A938XVV6</accession>
<sequence length="134" mass="14876">MKKDGILNNQLSRLIAEMGHKDRLVICDSGLPIPQTVERVDLALKPGTPKYKEVLTAVLDDLVVEGAIVAQEMKEESPQLWEETKQLLAQFGVEEIETCSHEEFKKLTTTTKGIVRSGEVIPFANIILISGVDF</sequence>
<keyword evidence="8" id="KW-1185">Reference proteome</keyword>
<dbReference type="Proteomes" id="UP000774000">
    <property type="component" value="Unassembled WGS sequence"/>
</dbReference>
<dbReference type="GO" id="GO:0016872">
    <property type="term" value="F:intramolecular lyase activity"/>
    <property type="evidence" value="ECO:0007669"/>
    <property type="project" value="UniProtKB-UniRule"/>
</dbReference>
<evidence type="ECO:0000256" key="5">
    <source>
        <dbReference type="ARBA" id="ARBA00023277"/>
    </source>
</evidence>
<gene>
    <name evidence="6" type="primary">rbsD</name>
    <name evidence="7" type="ORF">JOC47_001413</name>
</gene>
<dbReference type="PANTHER" id="PTHR37831">
    <property type="entry name" value="D-RIBOSE PYRANASE"/>
    <property type="match status" value="1"/>
</dbReference>
<comment type="pathway">
    <text evidence="6">Carbohydrate metabolism; D-ribose degradation; D-ribose 5-phosphate from beta-D-ribopyranose: step 1/2.</text>
</comment>
<dbReference type="Gene3D" id="3.40.1650.10">
    <property type="entry name" value="RbsD-like domain"/>
    <property type="match status" value="1"/>
</dbReference>
<dbReference type="GO" id="GO:0005829">
    <property type="term" value="C:cytosol"/>
    <property type="evidence" value="ECO:0007669"/>
    <property type="project" value="TreeGrafter"/>
</dbReference>
<dbReference type="InterPro" id="IPR023064">
    <property type="entry name" value="D-ribose_pyranase"/>
</dbReference>
<keyword evidence="3 6" id="KW-0963">Cytoplasm</keyword>